<proteinExistence type="predicted"/>
<dbReference type="EMBL" id="FMWP01000138">
    <property type="protein sequence ID" value="SDA03952.1"/>
    <property type="molecule type" value="Genomic_DNA"/>
</dbReference>
<dbReference type="AlphaFoldDB" id="A0A2X0NDH4"/>
<feature type="region of interest" description="Disordered" evidence="1">
    <location>
        <begin position="1"/>
        <end position="20"/>
    </location>
</feature>
<feature type="compositionally biased region" description="Basic and acidic residues" evidence="1">
    <location>
        <begin position="11"/>
        <end position="20"/>
    </location>
</feature>
<evidence type="ECO:0000256" key="1">
    <source>
        <dbReference type="SAM" id="MobiDB-lite"/>
    </source>
</evidence>
<reference evidence="3" key="1">
    <citation type="submission" date="2016-10" db="EMBL/GenBank/DDBJ databases">
        <authorList>
            <person name="Jeantristanb JTB J.-T."/>
            <person name="Ricardo R."/>
        </authorList>
    </citation>
    <scope>NUCLEOTIDE SEQUENCE [LARGE SCALE GENOMIC DNA]</scope>
</reference>
<protein>
    <submittedName>
        <fullName evidence="2">BZ3500_MvSof-1268-A1-R1_Chr11-1g03318 protein</fullName>
    </submittedName>
</protein>
<feature type="compositionally biased region" description="Basic residues" evidence="1">
    <location>
        <begin position="1"/>
        <end position="10"/>
    </location>
</feature>
<accession>A0A2X0NDH4</accession>
<evidence type="ECO:0000313" key="2">
    <source>
        <dbReference type="EMBL" id="SDA03952.1"/>
    </source>
</evidence>
<name>A0A2X0NDH4_9BASI</name>
<keyword evidence="3" id="KW-1185">Reference proteome</keyword>
<evidence type="ECO:0000313" key="3">
    <source>
        <dbReference type="Proteomes" id="UP000249723"/>
    </source>
</evidence>
<dbReference type="Proteomes" id="UP000249723">
    <property type="component" value="Unassembled WGS sequence"/>
</dbReference>
<organism evidence="2 3">
    <name type="scientific">Microbotryum saponariae</name>
    <dbReference type="NCBI Taxonomy" id="289078"/>
    <lineage>
        <taxon>Eukaryota</taxon>
        <taxon>Fungi</taxon>
        <taxon>Dikarya</taxon>
        <taxon>Basidiomycota</taxon>
        <taxon>Pucciniomycotina</taxon>
        <taxon>Microbotryomycetes</taxon>
        <taxon>Microbotryales</taxon>
        <taxon>Microbotryaceae</taxon>
        <taxon>Microbotryum</taxon>
    </lineage>
</organism>
<gene>
    <name evidence="2" type="ORF">BZ3500_MVSOF-1268-A1-R1_CHR11-1G03318</name>
</gene>
<sequence>MGSYNRRARKSLPDRIRTAKKHVPDACRNRVDDVLHPHDPKTPLEPRCEDDVLAIARPPLAAADKVGENAIKLLDDLERWDVGGEDVQNLGNGVSVDVERSGVVCEPSVPLLRRKLHSNLCIT</sequence>